<organism evidence="2 3">
    <name type="scientific">Vanessa tameamea</name>
    <name type="common">Kamehameha butterfly</name>
    <dbReference type="NCBI Taxonomy" id="334116"/>
    <lineage>
        <taxon>Eukaryota</taxon>
        <taxon>Metazoa</taxon>
        <taxon>Ecdysozoa</taxon>
        <taxon>Arthropoda</taxon>
        <taxon>Hexapoda</taxon>
        <taxon>Insecta</taxon>
        <taxon>Pterygota</taxon>
        <taxon>Neoptera</taxon>
        <taxon>Endopterygota</taxon>
        <taxon>Lepidoptera</taxon>
        <taxon>Glossata</taxon>
        <taxon>Ditrysia</taxon>
        <taxon>Papilionoidea</taxon>
        <taxon>Nymphalidae</taxon>
        <taxon>Nymphalinae</taxon>
        <taxon>Vanessa</taxon>
    </lineage>
</organism>
<evidence type="ECO:0000259" key="1">
    <source>
        <dbReference type="Pfam" id="PF16087"/>
    </source>
</evidence>
<dbReference type="Pfam" id="PF16062">
    <property type="entry name" value="MavL-like"/>
    <property type="match status" value="1"/>
</dbReference>
<dbReference type="GeneID" id="113395948"/>
<evidence type="ECO:0000313" key="2">
    <source>
        <dbReference type="Proteomes" id="UP001652626"/>
    </source>
</evidence>
<reference evidence="3" key="1">
    <citation type="submission" date="2025-08" db="UniProtKB">
        <authorList>
            <consortium name="RefSeq"/>
        </authorList>
    </citation>
    <scope>IDENTIFICATION</scope>
    <source>
        <tissue evidence="3">Whole body</tissue>
    </source>
</reference>
<dbReference type="Proteomes" id="UP001652626">
    <property type="component" value="Chromosome 10"/>
</dbReference>
<gene>
    <name evidence="3" type="primary">LOC113395948</name>
</gene>
<feature type="domain" description="DUF4817" evidence="1">
    <location>
        <begin position="5"/>
        <end position="56"/>
    </location>
</feature>
<accession>A0ABM4ALG8</accession>
<dbReference type="InterPro" id="IPR032135">
    <property type="entry name" value="DUF4817"/>
</dbReference>
<name>A0ABM4ALG8_VANTA</name>
<protein>
    <submittedName>
        <fullName evidence="3">Uncharacterized protein LOC113395948 isoform X1</fullName>
    </submittedName>
</protein>
<keyword evidence="2" id="KW-1185">Reference proteome</keyword>
<evidence type="ECO:0000313" key="3">
    <source>
        <dbReference type="RefSeq" id="XP_064072135.1"/>
    </source>
</evidence>
<dbReference type="RefSeq" id="XP_064072135.1">
    <property type="nucleotide sequence ID" value="XM_064216065.1"/>
</dbReference>
<dbReference type="InterPro" id="IPR032063">
    <property type="entry name" value="MavL-like"/>
</dbReference>
<sequence length="573" mass="65133">MAGYSVEQHVQIIKLFYENGSSVRATFRALRPFYGRDDRPAESTIRRLVDKFESTGCKHDWSLPSITDQNKKLLHHCTTLPLIKLSDDVDKVIENSKAFPVRFPIETVRLDYLKALRPIIRLQRNITSTYPLVHERILILMAKFLNHKREFGSDIEKAFYEDMTVPELIDRILKKRALFFVGPHDKYGLLNGEKGRGGWEEIGTSKEKPPLVLENCLSYDELKISSMVYVSGYTECINNGARRNKGVFSNDAEEEAIIIGLIGPRFVRPGKMDCEDILITKDQNCPENGYGEKKAGNDFKKFKADPTSQSIQTAKRNLREMWAEFYETSTPVYSESFFNEIKNKTSQDTDRYQHVVKGKKVNGIFDNEVYYKRIRVLAEVTLIEAEFRAKESGKNAFVNVIGCGLGIWMISKHQNDAYILTFLERMSTFLKKDMLNHVTDVNFGYIKCSRDIEALFKDKSEKAVKKLFLKSKTHPKGGISAQLENREPSSRLPPAHAGKLLVLTYPWDSNAQPGNEFWYGKLHTSGDPAAACSTQVSELHNAHVNPAVSAPNTRVVDSRGLKTLSDYCLALTT</sequence>
<dbReference type="Pfam" id="PF16087">
    <property type="entry name" value="DUF4817"/>
    <property type="match status" value="1"/>
</dbReference>
<proteinExistence type="predicted"/>